<keyword evidence="2 5" id="KW-0812">Transmembrane</keyword>
<feature type="transmembrane region" description="Helical" evidence="5">
    <location>
        <begin position="6"/>
        <end position="26"/>
    </location>
</feature>
<evidence type="ECO:0000256" key="1">
    <source>
        <dbReference type="ARBA" id="ARBA00004141"/>
    </source>
</evidence>
<dbReference type="Gene3D" id="3.30.70.270">
    <property type="match status" value="1"/>
</dbReference>
<dbReference type="NCBIfam" id="TIGR00254">
    <property type="entry name" value="GGDEF"/>
    <property type="match status" value="1"/>
</dbReference>
<dbReference type="InterPro" id="IPR000160">
    <property type="entry name" value="GGDEF_dom"/>
</dbReference>
<feature type="transmembrane region" description="Helical" evidence="5">
    <location>
        <begin position="312"/>
        <end position="332"/>
    </location>
</feature>
<dbReference type="CDD" id="cd01948">
    <property type="entry name" value="EAL"/>
    <property type="match status" value="1"/>
</dbReference>
<feature type="transmembrane region" description="Helical" evidence="5">
    <location>
        <begin position="116"/>
        <end position="138"/>
    </location>
</feature>
<dbReference type="InterPro" id="IPR052155">
    <property type="entry name" value="Biofilm_reg_signaling"/>
</dbReference>
<dbReference type="SUPFAM" id="SSF111352">
    <property type="entry name" value="Ammonium transporter"/>
    <property type="match status" value="1"/>
</dbReference>
<proteinExistence type="predicted"/>
<comment type="subcellular location">
    <subcellularLocation>
        <location evidence="1">Membrane</location>
        <topology evidence="1">Multi-pass membrane protein</topology>
    </subcellularLocation>
</comment>
<dbReference type="SUPFAM" id="SSF141868">
    <property type="entry name" value="EAL domain-like"/>
    <property type="match status" value="1"/>
</dbReference>
<dbReference type="Pfam" id="PF00563">
    <property type="entry name" value="EAL"/>
    <property type="match status" value="1"/>
</dbReference>
<dbReference type="PANTHER" id="PTHR44757:SF2">
    <property type="entry name" value="BIOFILM ARCHITECTURE MAINTENANCE PROTEIN MBAA"/>
    <property type="match status" value="1"/>
</dbReference>
<dbReference type="PROSITE" id="PS50883">
    <property type="entry name" value="EAL"/>
    <property type="match status" value="1"/>
</dbReference>
<dbReference type="Gene3D" id="1.10.3430.10">
    <property type="entry name" value="Ammonium transporter AmtB like domains"/>
    <property type="match status" value="1"/>
</dbReference>
<dbReference type="EMBL" id="JALIEB010000006">
    <property type="protein sequence ID" value="MCV3272088.1"/>
    <property type="molecule type" value="Genomic_DNA"/>
</dbReference>
<keyword evidence="4 5" id="KW-0472">Membrane</keyword>
<feature type="transmembrane region" description="Helical" evidence="5">
    <location>
        <begin position="158"/>
        <end position="181"/>
    </location>
</feature>
<feature type="transmembrane region" description="Helical" evidence="5">
    <location>
        <begin position="87"/>
        <end position="109"/>
    </location>
</feature>
<dbReference type="InterPro" id="IPR043128">
    <property type="entry name" value="Rev_trsase/Diguanyl_cyclase"/>
</dbReference>
<feature type="domain" description="EAL" evidence="6">
    <location>
        <begin position="649"/>
        <end position="900"/>
    </location>
</feature>
<evidence type="ECO:0000256" key="5">
    <source>
        <dbReference type="SAM" id="Phobius"/>
    </source>
</evidence>
<dbReference type="RefSeq" id="WP_263844412.1">
    <property type="nucleotide sequence ID" value="NZ_JALIEB010000006.1"/>
</dbReference>
<dbReference type="Proteomes" id="UP001208690">
    <property type="component" value="Unassembled WGS sequence"/>
</dbReference>
<dbReference type="Pfam" id="PF00990">
    <property type="entry name" value="GGDEF"/>
    <property type="match status" value="1"/>
</dbReference>
<evidence type="ECO:0000313" key="9">
    <source>
        <dbReference type="Proteomes" id="UP001208690"/>
    </source>
</evidence>
<sequence>MSEVSELWILLCGLIVLDLQCGFLCLEAGTVRAKNAGNVALKNISDICCVATVYWVFGFGLMFGASYAGLFGTTGFLPSLDNSTGELAALFFFQLAFAATAATIVSGAVAERERYVGYVLFSLILGGLVYPVIGHWVWGGGVFSGDLGWLQQAGFHDFAGATVVHGVGGWAALVAICVIGPRLGRFTHLKRRFEGSSTALKALGAVFLWIGWGAFNGGSALYFGDAVGPIVARTTIGAAGGGIAAIAICLLVYGYARVDTIINGVLAGLVAGTAGIDIYTAADAFVIGALGACAMVLAVEVLELLRIDDVVAAVPVHLAAGVWGTLAVALFGDLDALPAGSRSAQLLVQVQGILAIGLWVVLVLTPAAILLNRAGLFRATRRDEVRGLNYAENRERNAFADFVRQIRTHQRKGNISHRLAVERSTENGALSASFNGVLDRIEEEIALQLSRLNKEREMRMQVEKSFSALRKVQEESAWAARHDALTGLGNRILLEEVAGSEVSSDGAQILCIAIDLDRFKDVNDSFGHDAGDRVLVATADRIRAKLRKGRDFAFRVGGDEFIVLVEFEGNQTEAQVFCDTLVSDLCEPVAFGLSMLRGGASVGFAIAEQGERSAETRRRADLALYEAKAQGRNCAVAYSSTMGALHEERLDMLRDFKTALGNDEIGVYLQPQVTAVGRDLVGCEVLARWEHPTRGRLAPDVFLPLAEELGLTAALDAKVFDLAINAWSDVARAGIDLPALSVNVSAERLTDPAIVSDIRDAGPFPGRLSVEILETAFLDNISEALRDRLWELKNLGVRIEIDDFGTGHASIAGVLELRPDCLKIDRVFVPGIDQVAERSSLVKGMIEMAQSVGTLVTVEGVETESEAAALVAAGADQLQGYLFGRPMPVDSFIEWAERRAPSESTAAG</sequence>
<dbReference type="SMART" id="SM00052">
    <property type="entry name" value="EAL"/>
    <property type="match status" value="1"/>
</dbReference>
<protein>
    <submittedName>
        <fullName evidence="8">EAL domain-containing protein</fullName>
    </submittedName>
</protein>
<organism evidence="8 9">
    <name type="scientific">Roseobacter sinensis</name>
    <dbReference type="NCBI Taxonomy" id="2931391"/>
    <lineage>
        <taxon>Bacteria</taxon>
        <taxon>Pseudomonadati</taxon>
        <taxon>Pseudomonadota</taxon>
        <taxon>Alphaproteobacteria</taxon>
        <taxon>Rhodobacterales</taxon>
        <taxon>Roseobacteraceae</taxon>
        <taxon>Roseobacter</taxon>
    </lineage>
</organism>
<dbReference type="Pfam" id="PF00909">
    <property type="entry name" value="Ammonium_transp"/>
    <property type="match status" value="1"/>
</dbReference>
<feature type="transmembrane region" description="Helical" evidence="5">
    <location>
        <begin position="202"/>
        <end position="224"/>
    </location>
</feature>
<evidence type="ECO:0000256" key="4">
    <source>
        <dbReference type="ARBA" id="ARBA00023136"/>
    </source>
</evidence>
<accession>A0ABT3BET2</accession>
<name>A0ABT3BET2_9RHOB</name>
<dbReference type="CDD" id="cd01949">
    <property type="entry name" value="GGDEF"/>
    <property type="match status" value="1"/>
</dbReference>
<dbReference type="Gene3D" id="3.20.20.450">
    <property type="entry name" value="EAL domain"/>
    <property type="match status" value="1"/>
</dbReference>
<reference evidence="8 9" key="1">
    <citation type="submission" date="2022-04" db="EMBL/GenBank/DDBJ databases">
        <title>Roseobacter sp. WL0113 is a bacterium isolated from neritic sediment.</title>
        <authorList>
            <person name="Wang L."/>
            <person name="He W."/>
            <person name="Zhang D.-F."/>
        </authorList>
    </citation>
    <scope>NUCLEOTIDE SEQUENCE [LARGE SCALE GENOMIC DNA]</scope>
    <source>
        <strain evidence="8 9">WL0113</strain>
    </source>
</reference>
<comment type="caution">
    <text evidence="8">The sequence shown here is derived from an EMBL/GenBank/DDBJ whole genome shotgun (WGS) entry which is preliminary data.</text>
</comment>
<feature type="transmembrane region" description="Helical" evidence="5">
    <location>
        <begin position="47"/>
        <end position="67"/>
    </location>
</feature>
<feature type="transmembrane region" description="Helical" evidence="5">
    <location>
        <begin position="352"/>
        <end position="372"/>
    </location>
</feature>
<evidence type="ECO:0000313" key="8">
    <source>
        <dbReference type="EMBL" id="MCV3272088.1"/>
    </source>
</evidence>
<dbReference type="SMART" id="SM00267">
    <property type="entry name" value="GGDEF"/>
    <property type="match status" value="1"/>
</dbReference>
<dbReference type="InterPro" id="IPR029787">
    <property type="entry name" value="Nucleotide_cyclase"/>
</dbReference>
<keyword evidence="9" id="KW-1185">Reference proteome</keyword>
<evidence type="ECO:0000256" key="2">
    <source>
        <dbReference type="ARBA" id="ARBA00022692"/>
    </source>
</evidence>
<dbReference type="InterPro" id="IPR029020">
    <property type="entry name" value="Ammonium/urea_transptr"/>
</dbReference>
<feature type="transmembrane region" description="Helical" evidence="5">
    <location>
        <begin position="230"/>
        <end position="253"/>
    </location>
</feature>
<dbReference type="InterPro" id="IPR035919">
    <property type="entry name" value="EAL_sf"/>
</dbReference>
<dbReference type="InterPro" id="IPR001633">
    <property type="entry name" value="EAL_dom"/>
</dbReference>
<evidence type="ECO:0000259" key="7">
    <source>
        <dbReference type="PROSITE" id="PS50887"/>
    </source>
</evidence>
<dbReference type="SUPFAM" id="SSF55073">
    <property type="entry name" value="Nucleotide cyclase"/>
    <property type="match status" value="1"/>
</dbReference>
<evidence type="ECO:0000256" key="3">
    <source>
        <dbReference type="ARBA" id="ARBA00022989"/>
    </source>
</evidence>
<gene>
    <name evidence="8" type="ORF">MUB52_11680</name>
</gene>
<feature type="domain" description="GGDEF" evidence="7">
    <location>
        <begin position="507"/>
        <end position="640"/>
    </location>
</feature>
<feature type="transmembrane region" description="Helical" evidence="5">
    <location>
        <begin position="260"/>
        <end position="279"/>
    </location>
</feature>
<evidence type="ECO:0000259" key="6">
    <source>
        <dbReference type="PROSITE" id="PS50883"/>
    </source>
</evidence>
<keyword evidence="3 5" id="KW-1133">Transmembrane helix</keyword>
<dbReference type="PANTHER" id="PTHR44757">
    <property type="entry name" value="DIGUANYLATE CYCLASE DGCP"/>
    <property type="match status" value="1"/>
</dbReference>
<dbReference type="PROSITE" id="PS50887">
    <property type="entry name" value="GGDEF"/>
    <property type="match status" value="1"/>
</dbReference>
<dbReference type="InterPro" id="IPR024041">
    <property type="entry name" value="NH4_transpt_AmtB-like_dom"/>
</dbReference>